<dbReference type="AlphaFoldDB" id="A0A3B1DI18"/>
<feature type="non-terminal residue" evidence="2">
    <location>
        <position position="1"/>
    </location>
</feature>
<evidence type="ECO:0000256" key="1">
    <source>
        <dbReference type="SAM" id="MobiDB-lite"/>
    </source>
</evidence>
<name>A0A3B1DI18_9ZZZZ</name>
<feature type="region of interest" description="Disordered" evidence="1">
    <location>
        <begin position="33"/>
        <end position="64"/>
    </location>
</feature>
<accession>A0A3B1DI18</accession>
<gene>
    <name evidence="2" type="ORF">MNBD_PLANCTO03-809</name>
</gene>
<dbReference type="EMBL" id="UOGK01000376">
    <property type="protein sequence ID" value="VAX40332.1"/>
    <property type="molecule type" value="Genomic_DNA"/>
</dbReference>
<organism evidence="2">
    <name type="scientific">hydrothermal vent metagenome</name>
    <dbReference type="NCBI Taxonomy" id="652676"/>
    <lineage>
        <taxon>unclassified sequences</taxon>
        <taxon>metagenomes</taxon>
        <taxon>ecological metagenomes</taxon>
    </lineage>
</organism>
<proteinExistence type="predicted"/>
<sequence length="102" mass="11466">ATYIDGREYFSLERDAQLRAQNAAHRTRITQKILIKGAPKPKDKKDAETEQSEVSDDTPHTLSKGASNRTIYYLDLYLRGINPADHRCGDCGTTELQLGDNQ</sequence>
<reference evidence="2" key="1">
    <citation type="submission" date="2018-06" db="EMBL/GenBank/DDBJ databases">
        <authorList>
            <person name="Zhirakovskaya E."/>
        </authorList>
    </citation>
    <scope>NUCLEOTIDE SEQUENCE</scope>
</reference>
<evidence type="ECO:0000313" key="2">
    <source>
        <dbReference type="EMBL" id="VAX40332.1"/>
    </source>
</evidence>
<protein>
    <submittedName>
        <fullName evidence="2">Uncharacterized protein</fullName>
    </submittedName>
</protein>